<evidence type="ECO:0000256" key="4">
    <source>
        <dbReference type="ARBA" id="ARBA00022801"/>
    </source>
</evidence>
<evidence type="ECO:0000259" key="9">
    <source>
        <dbReference type="Pfam" id="PF00561"/>
    </source>
</evidence>
<keyword evidence="6 8" id="KW-1133">Transmembrane helix</keyword>
<reference evidence="10 11" key="1">
    <citation type="journal article" date="2023" name="bioRxiv">
        <title>Conserved and derived expression patterns and positive selection on dental genes reveal complex evolutionary context of ever-growing rodent molars.</title>
        <authorList>
            <person name="Calamari Z.T."/>
            <person name="Song A."/>
            <person name="Cohen E."/>
            <person name="Akter M."/>
            <person name="Roy R.D."/>
            <person name="Hallikas O."/>
            <person name="Christensen M.M."/>
            <person name="Li P."/>
            <person name="Marangoni P."/>
            <person name="Jernvall J."/>
            <person name="Klein O.D."/>
        </authorList>
    </citation>
    <scope>NUCLEOTIDE SEQUENCE [LARGE SCALE GENOMIC DNA]</scope>
    <source>
        <strain evidence="10">V071</strain>
    </source>
</reference>
<gene>
    <name evidence="10" type="ORF">U0070_020950</name>
</gene>
<dbReference type="GO" id="GO:0047372">
    <property type="term" value="F:monoacylglycerol lipase activity"/>
    <property type="evidence" value="ECO:0007669"/>
    <property type="project" value="TreeGrafter"/>
</dbReference>
<feature type="domain" description="AB hydrolase-1" evidence="9">
    <location>
        <begin position="201"/>
        <end position="426"/>
    </location>
</feature>
<dbReference type="GO" id="GO:0005789">
    <property type="term" value="C:endoplasmic reticulum membrane"/>
    <property type="evidence" value="ECO:0007669"/>
    <property type="project" value="UniProtKB-SubCell"/>
</dbReference>
<evidence type="ECO:0000256" key="8">
    <source>
        <dbReference type="SAM" id="Phobius"/>
    </source>
</evidence>
<feature type="transmembrane region" description="Helical" evidence="8">
    <location>
        <begin position="132"/>
        <end position="150"/>
    </location>
</feature>
<proteinExistence type="inferred from homology"/>
<dbReference type="FunFam" id="3.40.50.1820:FF:000041">
    <property type="entry name" value="Mesoderm-specific transcript homolog protein"/>
    <property type="match status" value="1"/>
</dbReference>
<dbReference type="Proteomes" id="UP001488838">
    <property type="component" value="Unassembled WGS sequence"/>
</dbReference>
<dbReference type="AlphaFoldDB" id="A0AAW0IIT2"/>
<dbReference type="InterPro" id="IPR000073">
    <property type="entry name" value="AB_hydrolase_1"/>
</dbReference>
<keyword evidence="5" id="KW-0256">Endoplasmic reticulum</keyword>
<evidence type="ECO:0000256" key="6">
    <source>
        <dbReference type="ARBA" id="ARBA00022989"/>
    </source>
</evidence>
<evidence type="ECO:0000313" key="10">
    <source>
        <dbReference type="EMBL" id="KAK7814091.1"/>
    </source>
</evidence>
<dbReference type="Pfam" id="PF00561">
    <property type="entry name" value="Abhydrolase_1"/>
    <property type="match status" value="1"/>
</dbReference>
<evidence type="ECO:0000256" key="3">
    <source>
        <dbReference type="ARBA" id="ARBA00022692"/>
    </source>
</evidence>
<keyword evidence="11" id="KW-1185">Reference proteome</keyword>
<keyword evidence="4" id="KW-0378">Hydrolase</keyword>
<dbReference type="GO" id="GO:0046464">
    <property type="term" value="P:acylglycerol catabolic process"/>
    <property type="evidence" value="ECO:0007669"/>
    <property type="project" value="TreeGrafter"/>
</dbReference>
<dbReference type="EMBL" id="JBBHLL010000126">
    <property type="protein sequence ID" value="KAK7814091.1"/>
    <property type="molecule type" value="Genomic_DNA"/>
</dbReference>
<evidence type="ECO:0000256" key="2">
    <source>
        <dbReference type="ARBA" id="ARBA00008645"/>
    </source>
</evidence>
<comment type="caution">
    <text evidence="10">The sequence shown here is derived from an EMBL/GenBank/DDBJ whole genome shotgun (WGS) entry which is preliminary data.</text>
</comment>
<dbReference type="InterPro" id="IPR050266">
    <property type="entry name" value="AB_hydrolase_sf"/>
</dbReference>
<evidence type="ECO:0000256" key="1">
    <source>
        <dbReference type="ARBA" id="ARBA00004477"/>
    </source>
</evidence>
<comment type="similarity">
    <text evidence="2">Belongs to the AB hydrolase superfamily.</text>
</comment>
<sequence>MEKRWGGLCGGSRREGHCSMVGGARWALKVGARSLCSAAATSTSRRSSSPLLRQPRLANRRSAAGLPERPLAVSAAAAAGRPARTVGCADATSDPARLWAPRRALCSAILRRAAWDNAAMVRRDRLRRMREWWVQVGLLAVPLLAAYLHIPPPQLSPALHSWKTSGKFFTYKGLRIFYQDSVGVVGSPEIVIWEGLTLRFHRVIALDFLGFGFSDKPRPHQYSIFEQASIVESLLRHLGLQNRRINLLSHDYGDIVAQELLYRYKQNRSGRLTIKSLCLSNGAFSGSLTLTLTSDLQLLKDGGVLSPILTRLMNFFVFSRGLTPVFGPYTRPSESELWDMWAGIRNNDGNLVIDSLLQYINQRKKFRRRWVGALASVTIPIHFIYGPLDPINPYPEFLELYRKTLPRSTVSILDDHISHYPQLEDPMGFLNAYMGFINSF</sequence>
<dbReference type="PANTHER" id="PTHR43798:SF33">
    <property type="entry name" value="HYDROLASE, PUTATIVE (AFU_ORTHOLOGUE AFUA_2G14860)-RELATED"/>
    <property type="match status" value="1"/>
</dbReference>
<dbReference type="Gene3D" id="3.40.50.1820">
    <property type="entry name" value="alpha/beta hydrolase"/>
    <property type="match status" value="1"/>
</dbReference>
<dbReference type="InterPro" id="IPR029058">
    <property type="entry name" value="AB_hydrolase_fold"/>
</dbReference>
<dbReference type="PANTHER" id="PTHR43798">
    <property type="entry name" value="MONOACYLGLYCEROL LIPASE"/>
    <property type="match status" value="1"/>
</dbReference>
<dbReference type="SUPFAM" id="SSF53474">
    <property type="entry name" value="alpha/beta-Hydrolases"/>
    <property type="match status" value="1"/>
</dbReference>
<evidence type="ECO:0000256" key="7">
    <source>
        <dbReference type="ARBA" id="ARBA00023136"/>
    </source>
</evidence>
<accession>A0AAW0IIT2</accession>
<keyword evidence="3 8" id="KW-0812">Transmembrane</keyword>
<evidence type="ECO:0000313" key="11">
    <source>
        <dbReference type="Proteomes" id="UP001488838"/>
    </source>
</evidence>
<evidence type="ECO:0000256" key="5">
    <source>
        <dbReference type="ARBA" id="ARBA00022824"/>
    </source>
</evidence>
<protein>
    <recommendedName>
        <fullName evidence="9">AB hydrolase-1 domain-containing protein</fullName>
    </recommendedName>
</protein>
<comment type="subcellular location">
    <subcellularLocation>
        <location evidence="1">Endoplasmic reticulum membrane</location>
        <topology evidence="1">Multi-pass membrane protein</topology>
    </subcellularLocation>
</comment>
<organism evidence="10 11">
    <name type="scientific">Myodes glareolus</name>
    <name type="common">Bank vole</name>
    <name type="synonym">Clethrionomys glareolus</name>
    <dbReference type="NCBI Taxonomy" id="447135"/>
    <lineage>
        <taxon>Eukaryota</taxon>
        <taxon>Metazoa</taxon>
        <taxon>Chordata</taxon>
        <taxon>Craniata</taxon>
        <taxon>Vertebrata</taxon>
        <taxon>Euteleostomi</taxon>
        <taxon>Mammalia</taxon>
        <taxon>Eutheria</taxon>
        <taxon>Euarchontoglires</taxon>
        <taxon>Glires</taxon>
        <taxon>Rodentia</taxon>
        <taxon>Myomorpha</taxon>
        <taxon>Muroidea</taxon>
        <taxon>Cricetidae</taxon>
        <taxon>Arvicolinae</taxon>
        <taxon>Myodes</taxon>
    </lineage>
</organism>
<name>A0AAW0IIT2_MYOGA</name>
<keyword evidence="7 8" id="KW-0472">Membrane</keyword>